<dbReference type="Proteomes" id="UP001168972">
    <property type="component" value="Unassembled WGS sequence"/>
</dbReference>
<reference evidence="8" key="2">
    <citation type="submission" date="2023-03" db="EMBL/GenBank/DDBJ databases">
        <authorList>
            <person name="Inwood S.N."/>
            <person name="Skelly J.G."/>
            <person name="Guhlin J."/>
            <person name="Harrop T.W.R."/>
            <person name="Goldson S.G."/>
            <person name="Dearden P.K."/>
        </authorList>
    </citation>
    <scope>NUCLEOTIDE SEQUENCE</scope>
    <source>
        <strain evidence="8">Lincoln</strain>
        <tissue evidence="8">Whole body</tissue>
    </source>
</reference>
<feature type="region of interest" description="Disordered" evidence="5">
    <location>
        <begin position="382"/>
        <end position="416"/>
    </location>
</feature>
<proteinExistence type="predicted"/>
<comment type="caution">
    <text evidence="8">The sequence shown here is derived from an EMBL/GenBank/DDBJ whole genome shotgun (WGS) entry which is preliminary data.</text>
</comment>
<keyword evidence="6" id="KW-0732">Signal</keyword>
<protein>
    <recommendedName>
        <fullName evidence="7">Peptidase S1 domain-containing protein</fullName>
    </recommendedName>
</protein>
<evidence type="ECO:0000256" key="1">
    <source>
        <dbReference type="ARBA" id="ARBA00022670"/>
    </source>
</evidence>
<keyword evidence="4" id="KW-1015">Disulfide bond</keyword>
<feature type="signal peptide" evidence="6">
    <location>
        <begin position="1"/>
        <end position="19"/>
    </location>
</feature>
<dbReference type="InterPro" id="IPR001254">
    <property type="entry name" value="Trypsin_dom"/>
</dbReference>
<keyword evidence="3" id="KW-0720">Serine protease</keyword>
<organism evidence="8 9">
    <name type="scientific">Microctonus hyperodae</name>
    <name type="common">Parasitoid wasp</name>
    <dbReference type="NCBI Taxonomy" id="165561"/>
    <lineage>
        <taxon>Eukaryota</taxon>
        <taxon>Metazoa</taxon>
        <taxon>Ecdysozoa</taxon>
        <taxon>Arthropoda</taxon>
        <taxon>Hexapoda</taxon>
        <taxon>Insecta</taxon>
        <taxon>Pterygota</taxon>
        <taxon>Neoptera</taxon>
        <taxon>Endopterygota</taxon>
        <taxon>Hymenoptera</taxon>
        <taxon>Apocrita</taxon>
        <taxon>Ichneumonoidea</taxon>
        <taxon>Braconidae</taxon>
        <taxon>Euphorinae</taxon>
        <taxon>Microctonus</taxon>
    </lineage>
</organism>
<feature type="compositionally biased region" description="Basic and acidic residues" evidence="5">
    <location>
        <begin position="382"/>
        <end position="410"/>
    </location>
</feature>
<evidence type="ECO:0000256" key="3">
    <source>
        <dbReference type="ARBA" id="ARBA00022825"/>
    </source>
</evidence>
<feature type="region of interest" description="Disordered" evidence="5">
    <location>
        <begin position="284"/>
        <end position="306"/>
    </location>
</feature>
<dbReference type="InterPro" id="IPR001314">
    <property type="entry name" value="Peptidase_S1A"/>
</dbReference>
<dbReference type="InterPro" id="IPR009003">
    <property type="entry name" value="Peptidase_S1_PA"/>
</dbReference>
<feature type="domain" description="Peptidase S1" evidence="7">
    <location>
        <begin position="444"/>
        <end position="687"/>
    </location>
</feature>
<dbReference type="InterPro" id="IPR033116">
    <property type="entry name" value="TRYPSIN_SER"/>
</dbReference>
<accession>A0AA39F4A9</accession>
<dbReference type="PRINTS" id="PR00722">
    <property type="entry name" value="CHYMOTRYPSIN"/>
</dbReference>
<dbReference type="InterPro" id="IPR043504">
    <property type="entry name" value="Peptidase_S1_PA_chymotrypsin"/>
</dbReference>
<keyword evidence="9" id="KW-1185">Reference proteome</keyword>
<feature type="chain" id="PRO_5041393739" description="Peptidase S1 domain-containing protein" evidence="6">
    <location>
        <begin position="20"/>
        <end position="687"/>
    </location>
</feature>
<name>A0AA39F4A9_MICHY</name>
<keyword evidence="2" id="KW-0378">Hydrolase</keyword>
<evidence type="ECO:0000256" key="4">
    <source>
        <dbReference type="ARBA" id="ARBA00023157"/>
    </source>
</evidence>
<evidence type="ECO:0000313" key="9">
    <source>
        <dbReference type="Proteomes" id="UP001168972"/>
    </source>
</evidence>
<dbReference type="PANTHER" id="PTHR24252:SF7">
    <property type="entry name" value="HYALIN"/>
    <property type="match status" value="1"/>
</dbReference>
<dbReference type="PROSITE" id="PS00135">
    <property type="entry name" value="TRYPSIN_SER"/>
    <property type="match status" value="1"/>
</dbReference>
<evidence type="ECO:0000313" key="8">
    <source>
        <dbReference type="EMBL" id="KAK0162665.1"/>
    </source>
</evidence>
<dbReference type="SMART" id="SM00020">
    <property type="entry name" value="Tryp_SPc"/>
    <property type="match status" value="1"/>
</dbReference>
<dbReference type="Gene3D" id="2.40.10.10">
    <property type="entry name" value="Trypsin-like serine proteases"/>
    <property type="match status" value="1"/>
</dbReference>
<evidence type="ECO:0000259" key="7">
    <source>
        <dbReference type="PROSITE" id="PS50240"/>
    </source>
</evidence>
<dbReference type="PANTHER" id="PTHR24252">
    <property type="entry name" value="ACROSIN-RELATED"/>
    <property type="match status" value="1"/>
</dbReference>
<keyword evidence="1" id="KW-0645">Protease</keyword>
<dbReference type="CDD" id="cd00190">
    <property type="entry name" value="Tryp_SPc"/>
    <property type="match status" value="1"/>
</dbReference>
<dbReference type="GO" id="GO:0004252">
    <property type="term" value="F:serine-type endopeptidase activity"/>
    <property type="evidence" value="ECO:0007669"/>
    <property type="project" value="InterPro"/>
</dbReference>
<feature type="region of interest" description="Disordered" evidence="5">
    <location>
        <begin position="123"/>
        <end position="173"/>
    </location>
</feature>
<evidence type="ECO:0000256" key="5">
    <source>
        <dbReference type="SAM" id="MobiDB-lite"/>
    </source>
</evidence>
<feature type="compositionally biased region" description="Polar residues" evidence="5">
    <location>
        <begin position="284"/>
        <end position="294"/>
    </location>
</feature>
<dbReference type="EMBL" id="JAQQBR010001833">
    <property type="protein sequence ID" value="KAK0162665.1"/>
    <property type="molecule type" value="Genomic_DNA"/>
</dbReference>
<dbReference type="Pfam" id="PF00089">
    <property type="entry name" value="Trypsin"/>
    <property type="match status" value="1"/>
</dbReference>
<reference evidence="8" key="1">
    <citation type="journal article" date="2023" name="bioRxiv">
        <title>Scaffold-level genome assemblies of two parasitoid biocontrol wasps reveal the parthenogenesis mechanism and an associated novel virus.</title>
        <authorList>
            <person name="Inwood S."/>
            <person name="Skelly J."/>
            <person name="Guhlin J."/>
            <person name="Harrop T."/>
            <person name="Goldson S."/>
            <person name="Dearden P."/>
        </authorList>
    </citation>
    <scope>NUCLEOTIDE SEQUENCE</scope>
    <source>
        <strain evidence="8">Lincoln</strain>
        <tissue evidence="8">Whole body</tissue>
    </source>
</reference>
<dbReference type="GO" id="GO:0006508">
    <property type="term" value="P:proteolysis"/>
    <property type="evidence" value="ECO:0007669"/>
    <property type="project" value="UniProtKB-KW"/>
</dbReference>
<dbReference type="FunFam" id="2.40.10.10:FF:000006">
    <property type="entry name" value="Serine proteinase stubble"/>
    <property type="match status" value="1"/>
</dbReference>
<evidence type="ECO:0000256" key="2">
    <source>
        <dbReference type="ARBA" id="ARBA00022801"/>
    </source>
</evidence>
<evidence type="ECO:0000256" key="6">
    <source>
        <dbReference type="SAM" id="SignalP"/>
    </source>
</evidence>
<sequence length="687" mass="75973">MQWIGYVATILWWSSVARCLSTLNRGHSYKISPKPCRVAGQGGGTILQGTCMFVWECIKSQGTHVGVCVDTFMFGSCCVHNNETETITTTTITSLADTHQYISSITATAEPSRLSDTTLNAETTSWPIENHPKTPRPSRPSYSSLSNRPKRPHTPSHDFQSSPARLPDDGKNQMVDELTSNQRMRPGELYPQITKPEKASTFIISTPTSAPPSSSSVYYSIAEKDEDNNIIAGMVRDRITAASVNTIRTEKPPITWLATNSPSSGSGIYSGIKTPTYRPGSTFNHHPSTETRPNFVSKPDSQKKPSKLWTTIKPTYFNSQSTSIPTESSSSSSLADTTHWRVTTEPAFITKHKYPNHASTSNHPALSSHHYWSDSSWTTPFDKRPWATNEGDRDVTDDEDRMKKPIEKHPSRPNLDLTFNEVNNGKEIAQCGIPPLFPRPETRIVGGKDAPFGRWPWQVSVRRTSFFGFSSTHRCGGAVLNENWIATAGHCVDDLLTSQIRIRVGDYDFSSVQERLPYVERGIAKKVVHPKYNFFTYEYDLALVRLETSLVFAPHISPICLPGSDDLLVGENATVTGWGRLSEGGTLPSVLQEVSVPIVSNDKCKSMFLRAGRHEFIPDIFLCAGYENGGQDSCQGDSGGPLQVRGKDGRYFLAGIISWGIGCAEANLPGVCTRISKFVPWILKNVN</sequence>
<dbReference type="AlphaFoldDB" id="A0AA39F4A9"/>
<gene>
    <name evidence="8" type="ORF">PV327_006424</name>
</gene>
<dbReference type="PROSITE" id="PS50240">
    <property type="entry name" value="TRYPSIN_DOM"/>
    <property type="match status" value="1"/>
</dbReference>
<dbReference type="SUPFAM" id="SSF50494">
    <property type="entry name" value="Trypsin-like serine proteases"/>
    <property type="match status" value="1"/>
</dbReference>